<dbReference type="GO" id="GO:0009423">
    <property type="term" value="P:chorismate biosynthetic process"/>
    <property type="evidence" value="ECO:0007669"/>
    <property type="project" value="UniProtKB-UniRule"/>
</dbReference>
<dbReference type="SUPFAM" id="SSF52540">
    <property type="entry name" value="P-loop containing nucleoside triphosphate hydrolases"/>
    <property type="match status" value="1"/>
</dbReference>
<keyword evidence="4 7" id="KW-0418">Kinase</keyword>
<dbReference type="PRINTS" id="PR01100">
    <property type="entry name" value="SHIKIMTKNASE"/>
</dbReference>
<comment type="caution">
    <text evidence="7">Lacks conserved residue(s) required for the propagation of feature annotation.</text>
</comment>
<feature type="binding site" evidence="7">
    <location>
        <position position="134"/>
    </location>
    <ligand>
        <name>substrate</name>
    </ligand>
</feature>
<keyword evidence="9" id="KW-1185">Reference proteome</keyword>
<accession>A0A6N7J2K9</accession>
<evidence type="ECO:0000313" key="8">
    <source>
        <dbReference type="EMBL" id="MQN02201.1"/>
    </source>
</evidence>
<protein>
    <recommendedName>
        <fullName evidence="7">Shikimate kinase</fullName>
        <shortName evidence="7">SK</shortName>
        <ecNumber evidence="7">2.7.1.71</ecNumber>
    </recommendedName>
</protein>
<dbReference type="CDD" id="cd00464">
    <property type="entry name" value="SK"/>
    <property type="match status" value="1"/>
</dbReference>
<feature type="binding site" evidence="7">
    <location>
        <position position="117"/>
    </location>
    <ligand>
        <name>ATP</name>
        <dbReference type="ChEBI" id="CHEBI:30616"/>
    </ligand>
</feature>
<evidence type="ECO:0000256" key="1">
    <source>
        <dbReference type="ARBA" id="ARBA00022605"/>
    </source>
</evidence>
<keyword evidence="7" id="KW-0479">Metal-binding</keyword>
<dbReference type="InterPro" id="IPR031322">
    <property type="entry name" value="Shikimate/glucono_kinase"/>
</dbReference>
<keyword evidence="5 7" id="KW-0067">ATP-binding</keyword>
<evidence type="ECO:0000256" key="6">
    <source>
        <dbReference type="ARBA" id="ARBA00023141"/>
    </source>
</evidence>
<dbReference type="Proteomes" id="UP000460257">
    <property type="component" value="Unassembled WGS sequence"/>
</dbReference>
<dbReference type="UniPathway" id="UPA00053">
    <property type="reaction ID" value="UER00088"/>
</dbReference>
<evidence type="ECO:0000256" key="5">
    <source>
        <dbReference type="ARBA" id="ARBA00022840"/>
    </source>
</evidence>
<dbReference type="EC" id="2.7.1.71" evidence="7"/>
<evidence type="ECO:0000256" key="4">
    <source>
        <dbReference type="ARBA" id="ARBA00022777"/>
    </source>
</evidence>
<dbReference type="PANTHER" id="PTHR21087:SF16">
    <property type="entry name" value="SHIKIMATE KINASE 1, CHLOROPLASTIC"/>
    <property type="match status" value="1"/>
</dbReference>
<feature type="binding site" evidence="7">
    <location>
        <position position="79"/>
    </location>
    <ligand>
        <name>substrate</name>
    </ligand>
</feature>
<dbReference type="Gene3D" id="3.40.50.300">
    <property type="entry name" value="P-loop containing nucleotide triphosphate hydrolases"/>
    <property type="match status" value="1"/>
</dbReference>
<comment type="similarity">
    <text evidence="7">Belongs to the shikimate kinase family.</text>
</comment>
<dbReference type="PANTHER" id="PTHR21087">
    <property type="entry name" value="SHIKIMATE KINASE"/>
    <property type="match status" value="1"/>
</dbReference>
<reference evidence="8" key="1">
    <citation type="journal article" date="2020" name="Appl. Environ. Microbiol.">
        <title>Medium-Chain Fatty Acid Synthesis by 'Candidatus Weimeria bifida' gen. nov., sp. nov., and 'Candidatus Pseudoramibacter fermentans' sp. nov.</title>
        <authorList>
            <person name="Scarborough M.J."/>
            <person name="Myers K.S."/>
            <person name="Donohue T.J."/>
            <person name="Noguera D.R."/>
        </authorList>
    </citation>
    <scope>NUCLEOTIDE SEQUENCE</scope>
    <source>
        <strain evidence="8">LCO1.1</strain>
    </source>
</reference>
<keyword evidence="6 7" id="KW-0057">Aromatic amino acid biosynthesis</keyword>
<feature type="binding site" evidence="7">
    <location>
        <position position="16"/>
    </location>
    <ligand>
        <name>Mg(2+)</name>
        <dbReference type="ChEBI" id="CHEBI:18420"/>
    </ligand>
</feature>
<comment type="pathway">
    <text evidence="7">Metabolic intermediate biosynthesis; chorismate biosynthesis; chorismate from D-erythrose 4-phosphate and phosphoenolpyruvate: step 5/7.</text>
</comment>
<dbReference type="GO" id="GO:0000287">
    <property type="term" value="F:magnesium ion binding"/>
    <property type="evidence" value="ECO:0007669"/>
    <property type="project" value="UniProtKB-UniRule"/>
</dbReference>
<keyword evidence="2 7" id="KW-0808">Transferase</keyword>
<dbReference type="Pfam" id="PF01202">
    <property type="entry name" value="SKI"/>
    <property type="match status" value="1"/>
</dbReference>
<comment type="caution">
    <text evidence="8">The sequence shown here is derived from an EMBL/GenBank/DDBJ whole genome shotgun (WGS) entry which is preliminary data.</text>
</comment>
<comment type="catalytic activity">
    <reaction evidence="7">
        <text>shikimate + ATP = 3-phosphoshikimate + ADP + H(+)</text>
        <dbReference type="Rhea" id="RHEA:13121"/>
        <dbReference type="ChEBI" id="CHEBI:15378"/>
        <dbReference type="ChEBI" id="CHEBI:30616"/>
        <dbReference type="ChEBI" id="CHEBI:36208"/>
        <dbReference type="ChEBI" id="CHEBI:145989"/>
        <dbReference type="ChEBI" id="CHEBI:456216"/>
        <dbReference type="EC" id="2.7.1.71"/>
    </reaction>
</comment>
<comment type="subcellular location">
    <subcellularLocation>
        <location evidence="7">Cytoplasm</location>
    </subcellularLocation>
</comment>
<keyword evidence="1 7" id="KW-0028">Amino-acid biosynthesis</keyword>
<gene>
    <name evidence="7" type="primary">aroK</name>
    <name evidence="8" type="ORF">FRC54_10000</name>
</gene>
<proteinExistence type="inferred from homology"/>
<dbReference type="InterPro" id="IPR027417">
    <property type="entry name" value="P-loop_NTPase"/>
</dbReference>
<evidence type="ECO:0000256" key="7">
    <source>
        <dbReference type="HAMAP-Rule" id="MF_00109"/>
    </source>
</evidence>
<comment type="subunit">
    <text evidence="7">Monomer.</text>
</comment>
<dbReference type="AlphaFoldDB" id="A0A6N7J2K9"/>
<comment type="cofactor">
    <cofactor evidence="7">
        <name>Mg(2+)</name>
        <dbReference type="ChEBI" id="CHEBI:18420"/>
    </cofactor>
    <text evidence="7">Binds 1 Mg(2+) ion per subunit.</text>
</comment>
<evidence type="ECO:0000256" key="3">
    <source>
        <dbReference type="ARBA" id="ARBA00022741"/>
    </source>
</evidence>
<feature type="binding site" evidence="7">
    <location>
        <position position="34"/>
    </location>
    <ligand>
        <name>substrate</name>
    </ligand>
</feature>
<keyword evidence="3 7" id="KW-0547">Nucleotide-binding</keyword>
<sequence>MKKNIVLIGMPGAGKSTVGVVLAKKLGYHFLDSDILIQESEDRTLPEIIAAEGTDGFLDIEDRVNSRIDVEKSVIATGGSAVYGKNAMEHLKSIGTVVYLAVSYKSLEKRLGDLTDRGVALKEGQTLLDLYNERCPLYEKYADVTIDEELFDIPSTVKAIISQISAR</sequence>
<feature type="binding site" evidence="7">
    <location>
        <begin position="12"/>
        <end position="17"/>
    </location>
    <ligand>
        <name>ATP</name>
        <dbReference type="ChEBI" id="CHEBI:30616"/>
    </ligand>
</feature>
<dbReference type="GO" id="GO:0005524">
    <property type="term" value="F:ATP binding"/>
    <property type="evidence" value="ECO:0007669"/>
    <property type="project" value="UniProtKB-UniRule"/>
</dbReference>
<evidence type="ECO:0000256" key="2">
    <source>
        <dbReference type="ARBA" id="ARBA00022679"/>
    </source>
</evidence>
<dbReference type="InterPro" id="IPR000623">
    <property type="entry name" value="Shikimate_kinase/TSH1"/>
</dbReference>
<dbReference type="GO" id="GO:0008652">
    <property type="term" value="P:amino acid biosynthetic process"/>
    <property type="evidence" value="ECO:0007669"/>
    <property type="project" value="UniProtKB-KW"/>
</dbReference>
<evidence type="ECO:0000313" key="9">
    <source>
        <dbReference type="Proteomes" id="UP000460257"/>
    </source>
</evidence>
<dbReference type="EMBL" id="VOGC01000009">
    <property type="protein sequence ID" value="MQN02201.1"/>
    <property type="molecule type" value="Genomic_DNA"/>
</dbReference>
<dbReference type="HAMAP" id="MF_00109">
    <property type="entry name" value="Shikimate_kinase"/>
    <property type="match status" value="1"/>
</dbReference>
<name>A0A6N7J2K9_9FIRM</name>
<organism evidence="8 9">
    <name type="scientific">Candidatus Weimeria bifida</name>
    <dbReference type="NCBI Taxonomy" id="2599074"/>
    <lineage>
        <taxon>Bacteria</taxon>
        <taxon>Bacillati</taxon>
        <taxon>Bacillota</taxon>
        <taxon>Clostridia</taxon>
        <taxon>Lachnospirales</taxon>
        <taxon>Lachnospiraceae</taxon>
        <taxon>Candidatus Weimeria</taxon>
    </lineage>
</organism>
<dbReference type="GO" id="GO:0005829">
    <property type="term" value="C:cytosol"/>
    <property type="evidence" value="ECO:0007669"/>
    <property type="project" value="TreeGrafter"/>
</dbReference>
<keyword evidence="7" id="KW-0963">Cytoplasm</keyword>
<dbReference type="GO" id="GO:0009073">
    <property type="term" value="P:aromatic amino acid family biosynthetic process"/>
    <property type="evidence" value="ECO:0007669"/>
    <property type="project" value="UniProtKB-KW"/>
</dbReference>
<keyword evidence="7" id="KW-0460">Magnesium</keyword>
<dbReference type="GO" id="GO:0004765">
    <property type="term" value="F:shikimate kinase activity"/>
    <property type="evidence" value="ECO:0007669"/>
    <property type="project" value="UniProtKB-UniRule"/>
</dbReference>
<comment type="function">
    <text evidence="7">Catalyzes the specific phosphorylation of the 3-hydroxyl group of shikimic acid using ATP as a cosubstrate.</text>
</comment>